<name>A0ABX8B4X1_9BACT</name>
<reference evidence="1 2" key="1">
    <citation type="submission" date="2021-03" db="EMBL/GenBank/DDBJ databases">
        <title>Genomic and phenotypic characterization of Chloracidobacterium isolates provides evidence for multiple species.</title>
        <authorList>
            <person name="Saini M.K."/>
            <person name="Costas A.M.G."/>
            <person name="Tank M."/>
            <person name="Bryant D.A."/>
        </authorList>
    </citation>
    <scope>NUCLEOTIDE SEQUENCE [LARGE SCALE GENOMIC DNA]</scope>
    <source>
        <strain evidence="1 2">N</strain>
    </source>
</reference>
<dbReference type="InterPro" id="IPR017143">
    <property type="entry name" value="UCP037225"/>
</dbReference>
<dbReference type="RefSeq" id="WP_058866477.1">
    <property type="nucleotide sequence ID" value="NZ_CP072642.1"/>
</dbReference>
<gene>
    <name evidence="1" type="ORF">J8C05_03690</name>
</gene>
<keyword evidence="2" id="KW-1185">Reference proteome</keyword>
<accession>A0ABX8B4X1</accession>
<dbReference type="EMBL" id="CP072642">
    <property type="protein sequence ID" value="QUV94559.1"/>
    <property type="molecule type" value="Genomic_DNA"/>
</dbReference>
<dbReference type="Proteomes" id="UP000677668">
    <property type="component" value="Chromosome 1"/>
</dbReference>
<dbReference type="PIRSF" id="PIRSF037225">
    <property type="entry name" value="UCP037225"/>
    <property type="match status" value="1"/>
</dbReference>
<organism evidence="1 2">
    <name type="scientific">Chloracidobacterium sp. N</name>
    <dbReference type="NCBI Taxonomy" id="2821540"/>
    <lineage>
        <taxon>Bacteria</taxon>
        <taxon>Pseudomonadati</taxon>
        <taxon>Acidobacteriota</taxon>
        <taxon>Terriglobia</taxon>
        <taxon>Terriglobales</taxon>
        <taxon>Acidobacteriaceae</taxon>
        <taxon>Chloracidobacterium</taxon>
        <taxon>Chloracidobacterium aggregatum</taxon>
    </lineage>
</organism>
<proteinExistence type="predicted"/>
<dbReference type="InterPro" id="IPR025990">
    <property type="entry name" value="zinc_ribbon_bacterial"/>
</dbReference>
<sequence length="61" mass="6784">MQDTATYACAYCGEPNVTFPDWSGGRRQQYIEDCTVCCQPNVLYLTLDHDGETVCVFAEPG</sequence>
<dbReference type="Pfam" id="PF14255">
    <property type="entry name" value="Zn_ribbon_21"/>
    <property type="match status" value="1"/>
</dbReference>
<evidence type="ECO:0000313" key="1">
    <source>
        <dbReference type="EMBL" id="QUV94559.1"/>
    </source>
</evidence>
<protein>
    <submittedName>
        <fullName evidence="1">CPXCG motif-containing cysteine-rich protein</fullName>
    </submittedName>
</protein>
<evidence type="ECO:0000313" key="2">
    <source>
        <dbReference type="Proteomes" id="UP000677668"/>
    </source>
</evidence>